<keyword evidence="2" id="KW-1185">Reference proteome</keyword>
<organism evidence="1 2">
    <name type="scientific">Leucocoprinus birnbaumii</name>
    <dbReference type="NCBI Taxonomy" id="56174"/>
    <lineage>
        <taxon>Eukaryota</taxon>
        <taxon>Fungi</taxon>
        <taxon>Dikarya</taxon>
        <taxon>Basidiomycota</taxon>
        <taxon>Agaricomycotina</taxon>
        <taxon>Agaricomycetes</taxon>
        <taxon>Agaricomycetidae</taxon>
        <taxon>Agaricales</taxon>
        <taxon>Agaricineae</taxon>
        <taxon>Agaricaceae</taxon>
        <taxon>Leucocoprinus</taxon>
    </lineage>
</organism>
<reference evidence="1" key="1">
    <citation type="submission" date="2022-07" db="EMBL/GenBank/DDBJ databases">
        <title>Genome Sequence of Leucocoprinus birnbaumii.</title>
        <authorList>
            <person name="Buettner E."/>
        </authorList>
    </citation>
    <scope>NUCLEOTIDE SEQUENCE</scope>
    <source>
        <strain evidence="1">VT141</strain>
    </source>
</reference>
<protein>
    <submittedName>
        <fullName evidence="1">Uncharacterized protein</fullName>
    </submittedName>
</protein>
<proteinExistence type="predicted"/>
<evidence type="ECO:0000313" key="1">
    <source>
        <dbReference type="EMBL" id="KAJ3561237.1"/>
    </source>
</evidence>
<sequence length="161" mass="17702">MVYDAVTLRARLLCQNGYVARPGWLTSVGWQSSGRGHLLVDTHSQDSGAKSPPTYCTVVGDIDPDRLYMGTIGNHNPAFSAPLQASKFQMTVKCPEKDAMLREDWNIGMKMLRSAQVAVAVTSDHRYFLNNEGSETTIRLSAPVFEKSVCLFLTLGSLSKC</sequence>
<dbReference type="AlphaFoldDB" id="A0AAD5YPZ3"/>
<name>A0AAD5YPZ3_9AGAR</name>
<comment type="caution">
    <text evidence="1">The sequence shown here is derived from an EMBL/GenBank/DDBJ whole genome shotgun (WGS) entry which is preliminary data.</text>
</comment>
<dbReference type="EMBL" id="JANIEX010001034">
    <property type="protein sequence ID" value="KAJ3561237.1"/>
    <property type="molecule type" value="Genomic_DNA"/>
</dbReference>
<dbReference type="Proteomes" id="UP001213000">
    <property type="component" value="Unassembled WGS sequence"/>
</dbReference>
<accession>A0AAD5YPZ3</accession>
<gene>
    <name evidence="1" type="ORF">NP233_g10313</name>
</gene>
<evidence type="ECO:0000313" key="2">
    <source>
        <dbReference type="Proteomes" id="UP001213000"/>
    </source>
</evidence>